<dbReference type="PANTHER" id="PTHR11690">
    <property type="entry name" value="AMILORIDE-SENSITIVE SODIUM CHANNEL-RELATED"/>
    <property type="match status" value="1"/>
</dbReference>
<evidence type="ECO:0000256" key="5">
    <source>
        <dbReference type="ARBA" id="ARBA00022692"/>
    </source>
</evidence>
<name>A0ABD2XPR7_9HYME</name>
<evidence type="ECO:0000256" key="9">
    <source>
        <dbReference type="ARBA" id="ARBA00023136"/>
    </source>
</evidence>
<evidence type="ECO:0000256" key="4">
    <source>
        <dbReference type="ARBA" id="ARBA00022461"/>
    </source>
</evidence>
<dbReference type="GO" id="GO:0005272">
    <property type="term" value="F:sodium channel activity"/>
    <property type="evidence" value="ECO:0007669"/>
    <property type="project" value="UniProtKB-KW"/>
</dbReference>
<gene>
    <name evidence="14" type="ORF">TKK_001167</name>
</gene>
<keyword evidence="9 13" id="KW-0472">Membrane</keyword>
<keyword evidence="10 12" id="KW-0739">Sodium transport</keyword>
<keyword evidence="4 12" id="KW-0894">Sodium channel</keyword>
<keyword evidence="15" id="KW-1185">Reference proteome</keyword>
<evidence type="ECO:0000256" key="8">
    <source>
        <dbReference type="ARBA" id="ARBA00023065"/>
    </source>
</evidence>
<dbReference type="AlphaFoldDB" id="A0ABD2XPR7"/>
<keyword evidence="3 12" id="KW-0813">Transport</keyword>
<comment type="subcellular location">
    <subcellularLocation>
        <location evidence="1">Membrane</location>
        <topology evidence="1">Multi-pass membrane protein</topology>
    </subcellularLocation>
</comment>
<evidence type="ECO:0000256" key="12">
    <source>
        <dbReference type="RuleBase" id="RU000679"/>
    </source>
</evidence>
<accession>A0ABD2XPR7</accession>
<keyword evidence="8 12" id="KW-0406">Ion transport</keyword>
<evidence type="ECO:0000256" key="13">
    <source>
        <dbReference type="SAM" id="Phobius"/>
    </source>
</evidence>
<dbReference type="Proteomes" id="UP001627154">
    <property type="component" value="Unassembled WGS sequence"/>
</dbReference>
<dbReference type="GO" id="GO:0016020">
    <property type="term" value="C:membrane"/>
    <property type="evidence" value="ECO:0007669"/>
    <property type="project" value="UniProtKB-SubCell"/>
</dbReference>
<evidence type="ECO:0000256" key="3">
    <source>
        <dbReference type="ARBA" id="ARBA00022448"/>
    </source>
</evidence>
<dbReference type="InterPro" id="IPR001873">
    <property type="entry name" value="ENaC"/>
</dbReference>
<evidence type="ECO:0000256" key="10">
    <source>
        <dbReference type="ARBA" id="ARBA00023201"/>
    </source>
</evidence>
<dbReference type="PANTHER" id="PTHR11690:SF175">
    <property type="entry name" value="PICKPOCKET 13-RELATED"/>
    <property type="match status" value="1"/>
</dbReference>
<evidence type="ECO:0000256" key="7">
    <source>
        <dbReference type="ARBA" id="ARBA00023053"/>
    </source>
</evidence>
<dbReference type="Gene3D" id="1.10.287.820">
    <property type="entry name" value="Acid-sensing ion channel domain"/>
    <property type="match status" value="1"/>
</dbReference>
<evidence type="ECO:0000256" key="2">
    <source>
        <dbReference type="ARBA" id="ARBA00007193"/>
    </source>
</evidence>
<evidence type="ECO:0000256" key="6">
    <source>
        <dbReference type="ARBA" id="ARBA00022989"/>
    </source>
</evidence>
<protein>
    <submittedName>
        <fullName evidence="14">Uncharacterized protein</fullName>
    </submittedName>
</protein>
<reference evidence="14 15" key="1">
    <citation type="journal article" date="2024" name="bioRxiv">
        <title>A reference genome for Trichogramma kaykai: A tiny desert-dwelling parasitoid wasp with competing sex-ratio distorters.</title>
        <authorList>
            <person name="Culotta J."/>
            <person name="Lindsey A.R."/>
        </authorList>
    </citation>
    <scope>NUCLEOTIDE SEQUENCE [LARGE SCALE GENOMIC DNA]</scope>
    <source>
        <strain evidence="14 15">KSX58</strain>
    </source>
</reference>
<dbReference type="EMBL" id="JBJJXI010000018">
    <property type="protein sequence ID" value="KAL3407101.1"/>
    <property type="molecule type" value="Genomic_DNA"/>
</dbReference>
<evidence type="ECO:0000313" key="14">
    <source>
        <dbReference type="EMBL" id="KAL3407101.1"/>
    </source>
</evidence>
<keyword evidence="6 13" id="KW-1133">Transmembrane helix</keyword>
<feature type="transmembrane region" description="Helical" evidence="13">
    <location>
        <begin position="37"/>
        <end position="61"/>
    </location>
</feature>
<comment type="caution">
    <text evidence="14">The sequence shown here is derived from an EMBL/GenBank/DDBJ whole genome shotgun (WGS) entry which is preliminary data.</text>
</comment>
<evidence type="ECO:0000256" key="1">
    <source>
        <dbReference type="ARBA" id="ARBA00004141"/>
    </source>
</evidence>
<organism evidence="14 15">
    <name type="scientific">Trichogramma kaykai</name>
    <dbReference type="NCBI Taxonomy" id="54128"/>
    <lineage>
        <taxon>Eukaryota</taxon>
        <taxon>Metazoa</taxon>
        <taxon>Ecdysozoa</taxon>
        <taxon>Arthropoda</taxon>
        <taxon>Hexapoda</taxon>
        <taxon>Insecta</taxon>
        <taxon>Pterygota</taxon>
        <taxon>Neoptera</taxon>
        <taxon>Endopterygota</taxon>
        <taxon>Hymenoptera</taxon>
        <taxon>Apocrita</taxon>
        <taxon>Proctotrupomorpha</taxon>
        <taxon>Chalcidoidea</taxon>
        <taxon>Trichogrammatidae</taxon>
        <taxon>Trichogramma</taxon>
    </lineage>
</organism>
<keyword evidence="11 12" id="KW-0407">Ion channel</keyword>
<sequence length="463" mass="51190">MAFGRIGAALLAYCEKSNVHGLKYVVAKDHHWSERWLWWLLCAASWSAALVALASTIGFYADSTPVAIAVDTADRDWITPYPAIGICSASSQSAKDHAASIIEQSANGTLTANNARGLSEQLFLPSRMGYVKQLERLDLPAELYLAIDDKVKPKCDESLTSCKWLGVEFDCCAEFSHLQTSVGHCLLLNSVHARSTLDFRVDSRSSSGIGSIGLEIGITHHYAKSNQDFRVYLLNSVEIPTLRTPEDRVLRNVGRSAGATSAVQIDFNVVDLVNLAGVDRVSPEERKCRFTHENDASDDERRRQPVYELYSYDGCTVDLEIEAMSAACGCASYVYPRSKVAACNMTGMRCCAELRRKSSSRRKIDEAIGSCPADCQAATYQWRAYPIVDDDNNSEKQLPINSGSSFVDLRVRLLSWPRMRYQRYVARSSFDIFVLSGSSIGLFTGASILSFVEIVYRIVAALC</sequence>
<keyword evidence="5 12" id="KW-0812">Transmembrane</keyword>
<evidence type="ECO:0000313" key="15">
    <source>
        <dbReference type="Proteomes" id="UP001627154"/>
    </source>
</evidence>
<proteinExistence type="inferred from homology"/>
<evidence type="ECO:0000256" key="11">
    <source>
        <dbReference type="ARBA" id="ARBA00023303"/>
    </source>
</evidence>
<dbReference type="Pfam" id="PF00858">
    <property type="entry name" value="ASC"/>
    <property type="match status" value="1"/>
</dbReference>
<keyword evidence="7" id="KW-0915">Sodium</keyword>
<dbReference type="Gene3D" id="2.60.470.10">
    <property type="entry name" value="Acid-sensing ion channels like domains"/>
    <property type="match status" value="1"/>
</dbReference>
<comment type="similarity">
    <text evidence="2 12">Belongs to the amiloride-sensitive sodium channel (TC 1.A.6) family.</text>
</comment>